<dbReference type="SUPFAM" id="SSF51735">
    <property type="entry name" value="NAD(P)-binding Rossmann-fold domains"/>
    <property type="match status" value="1"/>
</dbReference>
<comment type="similarity">
    <text evidence="1 3">Belongs to the short-chain dehydrogenases/reductases (SDR) family.</text>
</comment>
<dbReference type="PRINTS" id="PR00080">
    <property type="entry name" value="SDRFAMILY"/>
</dbReference>
<evidence type="ECO:0000256" key="1">
    <source>
        <dbReference type="ARBA" id="ARBA00006484"/>
    </source>
</evidence>
<dbReference type="InterPro" id="IPR036291">
    <property type="entry name" value="NAD(P)-bd_dom_sf"/>
</dbReference>
<dbReference type="AlphaFoldDB" id="A0A211ZHI6"/>
<dbReference type="EMBL" id="NHON01000051">
    <property type="protein sequence ID" value="OWJ64703.1"/>
    <property type="molecule type" value="Genomic_DNA"/>
</dbReference>
<dbReference type="InterPro" id="IPR020904">
    <property type="entry name" value="Sc_DH/Rdtase_CS"/>
</dbReference>
<dbReference type="Gene3D" id="3.40.50.720">
    <property type="entry name" value="NAD(P)-binding Rossmann-like Domain"/>
    <property type="match status" value="1"/>
</dbReference>
<comment type="caution">
    <text evidence="4">The sequence shown here is derived from an EMBL/GenBank/DDBJ whole genome shotgun (WGS) entry which is preliminary data.</text>
</comment>
<dbReference type="PANTHER" id="PTHR43669">
    <property type="entry name" value="5-KETO-D-GLUCONATE 5-REDUCTASE"/>
    <property type="match status" value="1"/>
</dbReference>
<dbReference type="Proteomes" id="UP000196655">
    <property type="component" value="Unassembled WGS sequence"/>
</dbReference>
<dbReference type="FunFam" id="3.40.50.720:FF:000084">
    <property type="entry name" value="Short-chain dehydrogenase reductase"/>
    <property type="match status" value="1"/>
</dbReference>
<evidence type="ECO:0000256" key="2">
    <source>
        <dbReference type="ARBA" id="ARBA00023002"/>
    </source>
</evidence>
<protein>
    <submittedName>
        <fullName evidence="4">Short-chain dehydrogenase</fullName>
    </submittedName>
</protein>
<dbReference type="STRING" id="1122125.GCA_000423185_04272"/>
<dbReference type="GO" id="GO:0016491">
    <property type="term" value="F:oxidoreductase activity"/>
    <property type="evidence" value="ECO:0007669"/>
    <property type="project" value="UniProtKB-KW"/>
</dbReference>
<dbReference type="OrthoDB" id="9810734at2"/>
<dbReference type="PROSITE" id="PS00061">
    <property type="entry name" value="ADH_SHORT"/>
    <property type="match status" value="1"/>
</dbReference>
<keyword evidence="5" id="KW-1185">Reference proteome</keyword>
<dbReference type="Pfam" id="PF00106">
    <property type="entry name" value="adh_short"/>
    <property type="match status" value="1"/>
</dbReference>
<gene>
    <name evidence="4" type="ORF">BWR60_23185</name>
</gene>
<evidence type="ECO:0000256" key="3">
    <source>
        <dbReference type="RuleBase" id="RU000363"/>
    </source>
</evidence>
<dbReference type="CDD" id="cd05233">
    <property type="entry name" value="SDR_c"/>
    <property type="match status" value="1"/>
</dbReference>
<dbReference type="RefSeq" id="WP_088153401.1">
    <property type="nucleotide sequence ID" value="NZ_NHON01000051.1"/>
</dbReference>
<evidence type="ECO:0000313" key="4">
    <source>
        <dbReference type="EMBL" id="OWJ64703.1"/>
    </source>
</evidence>
<name>A0A211ZHI6_9PROT</name>
<proteinExistence type="inferred from homology"/>
<dbReference type="PANTHER" id="PTHR43669:SF3">
    <property type="entry name" value="ALCOHOL DEHYDROGENASE, PUTATIVE (AFU_ORTHOLOGUE AFUA_3G03445)-RELATED"/>
    <property type="match status" value="1"/>
</dbReference>
<organism evidence="4 5">
    <name type="scientific">Inquilinus limosus</name>
    <dbReference type="NCBI Taxonomy" id="171674"/>
    <lineage>
        <taxon>Bacteria</taxon>
        <taxon>Pseudomonadati</taxon>
        <taxon>Pseudomonadota</taxon>
        <taxon>Alphaproteobacteria</taxon>
        <taxon>Rhodospirillales</taxon>
        <taxon>Rhodospirillaceae</taxon>
        <taxon>Inquilinus</taxon>
    </lineage>
</organism>
<keyword evidence="2" id="KW-0560">Oxidoreductase</keyword>
<dbReference type="PRINTS" id="PR00081">
    <property type="entry name" value="GDHRDH"/>
</dbReference>
<accession>A0A211ZHI6</accession>
<sequence>MTEPDALPRLDGQVALVTGASRGIGAAAARVLAAQGASVALTARSAEAIEAIARELTDAGGRAVAIAGDIGDIAWAEALVEEAAEALGAPTILVNNAGMVGPIGRLLDCDPADWARNVTVNLLGAHAVLRAALPGMVEAGGGTVINVSSGAAENVYEGWSAYCAGKAGLAMLTRSLHLEYAGQGIRAFGFRPGTVDTEMQGEIRASGINPVSQMPREAHAPPEHPARVIAWLCGAEAQDLIGEELSIRDPELRRRAGLPVPGLSA</sequence>
<evidence type="ECO:0000313" key="5">
    <source>
        <dbReference type="Proteomes" id="UP000196655"/>
    </source>
</evidence>
<dbReference type="InterPro" id="IPR002347">
    <property type="entry name" value="SDR_fam"/>
</dbReference>
<reference evidence="5" key="1">
    <citation type="submission" date="2017-05" db="EMBL/GenBank/DDBJ databases">
        <authorList>
            <person name="Macchi M."/>
            <person name="Festa S."/>
            <person name="Coppotelli B.M."/>
            <person name="Morelli I.S."/>
        </authorList>
    </citation>
    <scope>NUCLEOTIDE SEQUENCE [LARGE SCALE GENOMIC DNA]</scope>
    <source>
        <strain evidence="5">I</strain>
    </source>
</reference>